<dbReference type="RefSeq" id="WP_189624897.1">
    <property type="nucleotide sequence ID" value="NZ_BNAF01000001.1"/>
</dbReference>
<protein>
    <submittedName>
        <fullName evidence="2">Uncharacterized protein</fullName>
    </submittedName>
</protein>
<dbReference type="EMBL" id="BNAF01000001">
    <property type="protein sequence ID" value="GHE23409.1"/>
    <property type="molecule type" value="Genomic_DNA"/>
</dbReference>
<keyword evidence="3" id="KW-1185">Reference proteome</keyword>
<comment type="caution">
    <text evidence="2">The sequence shown here is derived from an EMBL/GenBank/DDBJ whole genome shotgun (WGS) entry which is preliminary data.</text>
</comment>
<name>A0ABQ3HQK8_9SPHI</name>
<accession>A0ABQ3HQK8</accession>
<gene>
    <name evidence="2" type="ORF">GCM10017764_03770</name>
</gene>
<evidence type="ECO:0000256" key="1">
    <source>
        <dbReference type="SAM" id="SignalP"/>
    </source>
</evidence>
<evidence type="ECO:0000313" key="3">
    <source>
        <dbReference type="Proteomes" id="UP000620550"/>
    </source>
</evidence>
<sequence length="114" mass="12801">MKKLILTGLSLLFALTLTFAQEGTPEDKAKAKVEKITEKVTLTPEQQTVVYDIVLEHTKTKWALKADTTIAEDVAKQQMEALSASADAKIMETLTEEQKPLYSKYVQERNAKKD</sequence>
<dbReference type="Proteomes" id="UP000620550">
    <property type="component" value="Unassembled WGS sequence"/>
</dbReference>
<feature type="chain" id="PRO_5047045584" evidence="1">
    <location>
        <begin position="21"/>
        <end position="114"/>
    </location>
</feature>
<keyword evidence="1" id="KW-0732">Signal</keyword>
<proteinExistence type="predicted"/>
<reference evidence="3" key="1">
    <citation type="journal article" date="2019" name="Int. J. Syst. Evol. Microbiol.">
        <title>The Global Catalogue of Microorganisms (GCM) 10K type strain sequencing project: providing services to taxonomists for standard genome sequencing and annotation.</title>
        <authorList>
            <consortium name="The Broad Institute Genomics Platform"/>
            <consortium name="The Broad Institute Genome Sequencing Center for Infectious Disease"/>
            <person name="Wu L."/>
            <person name="Ma J."/>
        </authorList>
    </citation>
    <scope>NUCLEOTIDE SEQUENCE [LARGE SCALE GENOMIC DNA]</scope>
    <source>
        <strain evidence="3">CGMCC 1.12966</strain>
    </source>
</reference>
<organism evidence="2 3">
    <name type="scientific">Sphingobacterium griseoflavum</name>
    <dbReference type="NCBI Taxonomy" id="1474952"/>
    <lineage>
        <taxon>Bacteria</taxon>
        <taxon>Pseudomonadati</taxon>
        <taxon>Bacteroidota</taxon>
        <taxon>Sphingobacteriia</taxon>
        <taxon>Sphingobacteriales</taxon>
        <taxon>Sphingobacteriaceae</taxon>
        <taxon>Sphingobacterium</taxon>
    </lineage>
</organism>
<feature type="signal peptide" evidence="1">
    <location>
        <begin position="1"/>
        <end position="20"/>
    </location>
</feature>
<evidence type="ECO:0000313" key="2">
    <source>
        <dbReference type="EMBL" id="GHE23409.1"/>
    </source>
</evidence>